<dbReference type="GO" id="GO:0000281">
    <property type="term" value="P:mitotic cytokinesis"/>
    <property type="evidence" value="ECO:0007669"/>
    <property type="project" value="TreeGrafter"/>
</dbReference>
<dbReference type="GO" id="GO:0000915">
    <property type="term" value="P:actomyosin contractile ring assembly"/>
    <property type="evidence" value="ECO:0007669"/>
    <property type="project" value="TreeGrafter"/>
</dbReference>
<feature type="domain" description="REM-1" evidence="3">
    <location>
        <begin position="17"/>
        <end position="98"/>
    </location>
</feature>
<dbReference type="PROSITE" id="PS51860">
    <property type="entry name" value="REM_1"/>
    <property type="match status" value="1"/>
</dbReference>
<proteinExistence type="predicted"/>
<dbReference type="GO" id="GO:0042981">
    <property type="term" value="P:regulation of apoptotic process"/>
    <property type="evidence" value="ECO:0007669"/>
    <property type="project" value="Ensembl"/>
</dbReference>
<dbReference type="GO" id="GO:0031106">
    <property type="term" value="P:septin ring organization"/>
    <property type="evidence" value="ECO:0007669"/>
    <property type="project" value="TreeGrafter"/>
</dbReference>
<dbReference type="RefSeq" id="XP_004634170.1">
    <property type="nucleotide sequence ID" value="XM_004634113.2"/>
</dbReference>
<dbReference type="GO" id="GO:0031267">
    <property type="term" value="F:small GTPase binding"/>
    <property type="evidence" value="ECO:0007669"/>
    <property type="project" value="Ensembl"/>
</dbReference>
<evidence type="ECO:0000256" key="2">
    <source>
        <dbReference type="SAM" id="MobiDB-lite"/>
    </source>
</evidence>
<dbReference type="PANTHER" id="PTHR21538">
    <property type="entry name" value="ANILLIN/RHOTEKIN RTKN"/>
    <property type="match status" value="1"/>
</dbReference>
<dbReference type="CTD" id="6242"/>
<dbReference type="GO" id="GO:0005826">
    <property type="term" value="C:actomyosin contractile ring"/>
    <property type="evidence" value="ECO:0007669"/>
    <property type="project" value="TreeGrafter"/>
</dbReference>
<dbReference type="FunCoup" id="A0A6P3F8A2">
    <property type="interactions" value="92"/>
</dbReference>
<evidence type="ECO:0000256" key="1">
    <source>
        <dbReference type="PROSITE-ProRule" id="PRU01207"/>
    </source>
</evidence>
<dbReference type="PANTHER" id="PTHR21538:SF19">
    <property type="entry name" value="RHOTEKIN"/>
    <property type="match status" value="1"/>
</dbReference>
<accession>A0A6P3F8A2</accession>
<dbReference type="GeneID" id="101570272"/>
<dbReference type="InParanoid" id="A0A6P3F8A2"/>
<organism evidence="4 5">
    <name type="scientific">Octodon degus</name>
    <name type="common">Degu</name>
    <name type="synonym">Sciurus degus</name>
    <dbReference type="NCBI Taxonomy" id="10160"/>
    <lineage>
        <taxon>Eukaryota</taxon>
        <taxon>Metazoa</taxon>
        <taxon>Chordata</taxon>
        <taxon>Craniata</taxon>
        <taxon>Vertebrata</taxon>
        <taxon>Euteleostomi</taxon>
        <taxon>Mammalia</taxon>
        <taxon>Eutheria</taxon>
        <taxon>Euarchontoglires</taxon>
        <taxon>Glires</taxon>
        <taxon>Rodentia</taxon>
        <taxon>Hystricomorpha</taxon>
        <taxon>Octodontidae</taxon>
        <taxon>Octodon</taxon>
    </lineage>
</organism>
<dbReference type="InterPro" id="IPR001849">
    <property type="entry name" value="PH_domain"/>
</dbReference>
<dbReference type="GO" id="GO:0007266">
    <property type="term" value="P:Rho protein signal transduction"/>
    <property type="evidence" value="ECO:0007669"/>
    <property type="project" value="Ensembl"/>
</dbReference>
<dbReference type="AlphaFoldDB" id="A0A6P3F8A2"/>
<name>A0A6P3F8A2_OCTDE</name>
<sequence>MFARNHRSRVTVARGSALEMEFKRGRFRLSVFSDTPEDTELQRKLDHEIRMREGACKLLAACSQREQALEATKSLLVCNSRILSYMGELQRRKEAQVLEKTGRRPSDSGLPSERSPCRGRVCISDLRIPLMWKDTEYFKNKGDLHRWAVFLLLQLGEQIEDTEMILVDRTLTDISFQHSVLFTEAGPDFELRLELYGASVDEEGALAGAPKRLATKLSSSLGRSSGKRVRASLDSAGGSGSSPILLPTPAVGGPRYHLLAHTTLTLAAVQDGFRTHDLTLTSHEENPAWLPLYGSVCCRLAAQPLCMTQPTASGALRVQQAGQLQNGARLHGVLKGTNLLCYRRPEDADTGEEPLLTIAINKETRVRAGELDQAPGRPCTLSISNQYGGDEVTHTLQTDSREALQSWREALWQLFFDMSQWKQCCDEVMKIETPAPRKPPQAMAKQGSLYHEMAIEPLDDIAAVTDILAQREGTRLETSPPWLAMFTDQPALPSSCLPASVAPAPAWTQPLPWGRPRTFSLDALPPDHSSSGASCSVAPLPSQRPPSSRGLCSKGPLRTWLQSPV</sequence>
<dbReference type="SUPFAM" id="SSF50729">
    <property type="entry name" value="PH domain-like"/>
    <property type="match status" value="1"/>
</dbReference>
<dbReference type="Gene3D" id="2.30.29.30">
    <property type="entry name" value="Pleckstrin-homology domain (PH domain)/Phosphotyrosine-binding domain (PTB)"/>
    <property type="match status" value="1"/>
</dbReference>
<dbReference type="SMART" id="SM00742">
    <property type="entry name" value="Hr1"/>
    <property type="match status" value="1"/>
</dbReference>
<evidence type="ECO:0000313" key="5">
    <source>
        <dbReference type="RefSeq" id="XP_004634170.1"/>
    </source>
</evidence>
<dbReference type="Pfam" id="PF08174">
    <property type="entry name" value="Anillin"/>
    <property type="match status" value="1"/>
</dbReference>
<dbReference type="CDD" id="cd13249">
    <property type="entry name" value="PH_rhotekin2"/>
    <property type="match status" value="1"/>
</dbReference>
<dbReference type="OrthoDB" id="5817051at2759"/>
<evidence type="ECO:0000259" key="3">
    <source>
        <dbReference type="PROSITE" id="PS51860"/>
    </source>
</evidence>
<keyword evidence="4" id="KW-1185">Reference proteome</keyword>
<feature type="region of interest" description="Disordered" evidence="2">
    <location>
        <begin position="518"/>
        <end position="555"/>
    </location>
</feature>
<reference evidence="5" key="1">
    <citation type="submission" date="2025-08" db="UniProtKB">
        <authorList>
            <consortium name="RefSeq"/>
        </authorList>
    </citation>
    <scope>IDENTIFICATION</scope>
</reference>
<dbReference type="InterPro" id="IPR051364">
    <property type="entry name" value="Cytokinesis/Rho-signaling"/>
</dbReference>
<keyword evidence="1" id="KW-0175">Coiled coil</keyword>
<dbReference type="Pfam" id="PF00169">
    <property type="entry name" value="PH"/>
    <property type="match status" value="1"/>
</dbReference>
<dbReference type="Proteomes" id="UP000515203">
    <property type="component" value="Unplaced"/>
</dbReference>
<protein>
    <submittedName>
        <fullName evidence="5">Rhotekin isoform X1</fullName>
    </submittedName>
</protein>
<dbReference type="InterPro" id="IPR011072">
    <property type="entry name" value="HR1_rho-bd"/>
</dbReference>
<dbReference type="GO" id="GO:0005095">
    <property type="term" value="F:GTPase inhibitor activity"/>
    <property type="evidence" value="ECO:0007669"/>
    <property type="project" value="Ensembl"/>
</dbReference>
<dbReference type="InterPro" id="IPR012966">
    <property type="entry name" value="AHD"/>
</dbReference>
<evidence type="ECO:0000313" key="4">
    <source>
        <dbReference type="Proteomes" id="UP000515203"/>
    </source>
</evidence>
<gene>
    <name evidence="5" type="primary">Rtkn</name>
</gene>
<dbReference type="SMART" id="SM00233">
    <property type="entry name" value="PH"/>
    <property type="match status" value="1"/>
</dbReference>
<dbReference type="InterPro" id="IPR011993">
    <property type="entry name" value="PH-like_dom_sf"/>
</dbReference>